<feature type="transmembrane region" description="Helical" evidence="7">
    <location>
        <begin position="305"/>
        <end position="326"/>
    </location>
</feature>
<dbReference type="InterPro" id="IPR020846">
    <property type="entry name" value="MFS_dom"/>
</dbReference>
<evidence type="ECO:0000259" key="8">
    <source>
        <dbReference type="PROSITE" id="PS50850"/>
    </source>
</evidence>
<dbReference type="SUPFAM" id="SSF103473">
    <property type="entry name" value="MFS general substrate transporter"/>
    <property type="match status" value="1"/>
</dbReference>
<keyword evidence="10" id="KW-1185">Reference proteome</keyword>
<comment type="caution">
    <text evidence="9">The sequence shown here is derived from an EMBL/GenBank/DDBJ whole genome shotgun (WGS) entry which is preliminary data.</text>
</comment>
<proteinExistence type="predicted"/>
<dbReference type="InterPro" id="IPR001958">
    <property type="entry name" value="Tet-R_TetA/multi-R_MdtG-like"/>
</dbReference>
<keyword evidence="3" id="KW-1003">Cell membrane</keyword>
<name>A0ABW4ANC6_9ACTN</name>
<dbReference type="InterPro" id="IPR011701">
    <property type="entry name" value="MFS"/>
</dbReference>
<evidence type="ECO:0000256" key="5">
    <source>
        <dbReference type="ARBA" id="ARBA00022989"/>
    </source>
</evidence>
<dbReference type="Proteomes" id="UP001597183">
    <property type="component" value="Unassembled WGS sequence"/>
</dbReference>
<dbReference type="Pfam" id="PF07690">
    <property type="entry name" value="MFS_1"/>
    <property type="match status" value="1"/>
</dbReference>
<accession>A0ABW4ANC6</accession>
<sequence>MATTRQVMAPAQTGNRVMLGLAVSGYLLTSWAWTLLGPLAPMLRDALGLSPMRQALVVAVPVVVGALARVPAGALTDRLGGRRVQLLILGSTVLALLELALIGHRSFGGLLVGGVLLGAAGAMFAASVAFVGGWFPPGRRGLAFGVLGLGLCGGALGGASGVRLASAYGLAAPFLVTAVAVGLFGLIALTLLRDPPSRSADQVRPRPREALRLPITRQAVAWYTVNFAVFVTFTSFLPVYLVNAYGMAADRTGDVMAVFMLVAVLMRPVGGWLADRWTPARPLVAALTLVALGTAVQATTPPLPVLLIGTLPALALGVGVASTAVLAQIGRVAPPDMVGLVTGLASAAGGLAGFACPLLMAYAYQLFGDYGPALGGLAAGAAAAVIHVAIKVGHSR</sequence>
<keyword evidence="5 7" id="KW-1133">Transmembrane helix</keyword>
<feature type="transmembrane region" description="Helical" evidence="7">
    <location>
        <begin position="338"/>
        <end position="364"/>
    </location>
</feature>
<comment type="subcellular location">
    <subcellularLocation>
        <location evidence="1">Cell membrane</location>
        <topology evidence="1">Multi-pass membrane protein</topology>
    </subcellularLocation>
</comment>
<feature type="transmembrane region" description="Helical" evidence="7">
    <location>
        <begin position="255"/>
        <end position="273"/>
    </location>
</feature>
<evidence type="ECO:0000256" key="2">
    <source>
        <dbReference type="ARBA" id="ARBA00022448"/>
    </source>
</evidence>
<protein>
    <submittedName>
        <fullName evidence="9">Nitrate/nitrite transporter</fullName>
    </submittedName>
</protein>
<evidence type="ECO:0000256" key="3">
    <source>
        <dbReference type="ARBA" id="ARBA00022475"/>
    </source>
</evidence>
<keyword evidence="2" id="KW-0813">Transport</keyword>
<dbReference type="RefSeq" id="WP_317796215.1">
    <property type="nucleotide sequence ID" value="NZ_AP028461.1"/>
</dbReference>
<evidence type="ECO:0000256" key="4">
    <source>
        <dbReference type="ARBA" id="ARBA00022692"/>
    </source>
</evidence>
<evidence type="ECO:0000256" key="1">
    <source>
        <dbReference type="ARBA" id="ARBA00004651"/>
    </source>
</evidence>
<feature type="transmembrane region" description="Helical" evidence="7">
    <location>
        <begin position="168"/>
        <end position="192"/>
    </location>
</feature>
<keyword evidence="4 7" id="KW-0812">Transmembrane</keyword>
<feature type="transmembrane region" description="Helical" evidence="7">
    <location>
        <begin position="220"/>
        <end position="243"/>
    </location>
</feature>
<feature type="transmembrane region" description="Helical" evidence="7">
    <location>
        <begin position="142"/>
        <end position="162"/>
    </location>
</feature>
<reference evidence="10" key="1">
    <citation type="journal article" date="2019" name="Int. J. Syst. Evol. Microbiol.">
        <title>The Global Catalogue of Microorganisms (GCM) 10K type strain sequencing project: providing services to taxonomists for standard genome sequencing and annotation.</title>
        <authorList>
            <consortium name="The Broad Institute Genomics Platform"/>
            <consortium name="The Broad Institute Genome Sequencing Center for Infectious Disease"/>
            <person name="Wu L."/>
            <person name="Ma J."/>
        </authorList>
    </citation>
    <scope>NUCLEOTIDE SEQUENCE [LARGE SCALE GENOMIC DNA]</scope>
    <source>
        <strain evidence="10">CCM 7526</strain>
    </source>
</reference>
<dbReference type="PANTHER" id="PTHR23517">
    <property type="entry name" value="RESISTANCE PROTEIN MDTM, PUTATIVE-RELATED-RELATED"/>
    <property type="match status" value="1"/>
</dbReference>
<evidence type="ECO:0000256" key="6">
    <source>
        <dbReference type="ARBA" id="ARBA00023136"/>
    </source>
</evidence>
<feature type="transmembrane region" description="Helical" evidence="7">
    <location>
        <begin position="21"/>
        <end position="40"/>
    </location>
</feature>
<feature type="transmembrane region" description="Helical" evidence="7">
    <location>
        <begin position="84"/>
        <end position="104"/>
    </location>
</feature>
<evidence type="ECO:0000256" key="7">
    <source>
        <dbReference type="SAM" id="Phobius"/>
    </source>
</evidence>
<dbReference type="InterPro" id="IPR036259">
    <property type="entry name" value="MFS_trans_sf"/>
</dbReference>
<evidence type="ECO:0000313" key="10">
    <source>
        <dbReference type="Proteomes" id="UP001597183"/>
    </source>
</evidence>
<feature type="transmembrane region" description="Helical" evidence="7">
    <location>
        <begin position="280"/>
        <end position="299"/>
    </location>
</feature>
<feature type="domain" description="Major facilitator superfamily (MFS) profile" evidence="8">
    <location>
        <begin position="18"/>
        <end position="396"/>
    </location>
</feature>
<dbReference type="PRINTS" id="PR01035">
    <property type="entry name" value="TCRTETA"/>
</dbReference>
<dbReference type="PROSITE" id="PS50850">
    <property type="entry name" value="MFS"/>
    <property type="match status" value="1"/>
</dbReference>
<feature type="transmembrane region" description="Helical" evidence="7">
    <location>
        <begin position="370"/>
        <end position="390"/>
    </location>
</feature>
<feature type="transmembrane region" description="Helical" evidence="7">
    <location>
        <begin position="110"/>
        <end position="135"/>
    </location>
</feature>
<gene>
    <name evidence="9" type="ORF">ACFQ5G_44110</name>
</gene>
<organism evidence="9 10">
    <name type="scientific">Actinoplanes sichuanensis</name>
    <dbReference type="NCBI Taxonomy" id="512349"/>
    <lineage>
        <taxon>Bacteria</taxon>
        <taxon>Bacillati</taxon>
        <taxon>Actinomycetota</taxon>
        <taxon>Actinomycetes</taxon>
        <taxon>Micromonosporales</taxon>
        <taxon>Micromonosporaceae</taxon>
        <taxon>Actinoplanes</taxon>
    </lineage>
</organism>
<dbReference type="Gene3D" id="1.20.1250.20">
    <property type="entry name" value="MFS general substrate transporter like domains"/>
    <property type="match status" value="2"/>
</dbReference>
<keyword evidence="6 7" id="KW-0472">Membrane</keyword>
<dbReference type="PANTHER" id="PTHR23517:SF3">
    <property type="entry name" value="INTEGRAL MEMBRANE TRANSPORT PROTEIN"/>
    <property type="match status" value="1"/>
</dbReference>
<feature type="transmembrane region" description="Helical" evidence="7">
    <location>
        <begin position="52"/>
        <end position="72"/>
    </location>
</feature>
<evidence type="ECO:0000313" key="9">
    <source>
        <dbReference type="EMBL" id="MFD1372352.1"/>
    </source>
</evidence>
<dbReference type="EMBL" id="JBHTMK010000055">
    <property type="protein sequence ID" value="MFD1372352.1"/>
    <property type="molecule type" value="Genomic_DNA"/>
</dbReference>
<dbReference type="InterPro" id="IPR050171">
    <property type="entry name" value="MFS_Transporters"/>
</dbReference>